<dbReference type="AlphaFoldDB" id="A0A2S5KHA8"/>
<name>A0A2S5KHA8_9PROT</name>
<evidence type="ECO:0000313" key="1">
    <source>
        <dbReference type="EMBL" id="PPC74168.1"/>
    </source>
</evidence>
<accession>A0A2S5KHA8</accession>
<dbReference type="InterPro" id="IPR010710">
    <property type="entry name" value="DUF1289"/>
</dbReference>
<dbReference type="EMBL" id="PRLP01000167">
    <property type="protein sequence ID" value="PPC74168.1"/>
    <property type="molecule type" value="Genomic_DNA"/>
</dbReference>
<proteinExistence type="predicted"/>
<reference evidence="1 2" key="1">
    <citation type="submission" date="2018-02" db="EMBL/GenBank/DDBJ databases">
        <title>novel marine gammaproteobacteria from coastal saline agro ecosystem.</title>
        <authorList>
            <person name="Krishnan R."/>
            <person name="Ramesh Kumar N."/>
        </authorList>
    </citation>
    <scope>NUCLEOTIDE SEQUENCE [LARGE SCALE GENOMIC DNA]</scope>
    <source>
        <strain evidence="1 2">228</strain>
    </source>
</reference>
<dbReference type="OrthoDB" id="9811423at2"/>
<dbReference type="PANTHER" id="PTHR35175:SF1">
    <property type="entry name" value="OXIDOREDUCTASE"/>
    <property type="match status" value="1"/>
</dbReference>
<evidence type="ECO:0000313" key="2">
    <source>
        <dbReference type="Proteomes" id="UP000238196"/>
    </source>
</evidence>
<dbReference type="Pfam" id="PF06945">
    <property type="entry name" value="DUF1289"/>
    <property type="match status" value="1"/>
</dbReference>
<organism evidence="1 2">
    <name type="scientific">Proteobacteria bacterium 228</name>
    <dbReference type="NCBI Taxonomy" id="2083153"/>
    <lineage>
        <taxon>Bacteria</taxon>
        <taxon>Pseudomonadati</taxon>
        <taxon>Pseudomonadota</taxon>
    </lineage>
</organism>
<gene>
    <name evidence="1" type="ORF">C4K68_27580</name>
</gene>
<dbReference type="Proteomes" id="UP000238196">
    <property type="component" value="Unassembled WGS sequence"/>
</dbReference>
<dbReference type="PANTHER" id="PTHR35175">
    <property type="entry name" value="DUF1289 DOMAIN-CONTAINING PROTEIN"/>
    <property type="match status" value="1"/>
</dbReference>
<protein>
    <submittedName>
        <fullName evidence="1">DUF1289 domain-containing protein</fullName>
    </submittedName>
</protein>
<comment type="caution">
    <text evidence="1">The sequence shown here is derived from an EMBL/GenBank/DDBJ whole genome shotgun (WGS) entry which is preliminary data.</text>
</comment>
<sequence>MNQLDLFDAPVPNPCAGVCESDAKGFCKGCMRTRDERFSWNNFNNSEKLQIIQQCRQRYLRRVKAARAQKTRLQSSIASEQQDGQLF</sequence>